<dbReference type="AlphaFoldDB" id="A0A6A7B287"/>
<proteinExistence type="predicted"/>
<accession>A0A6A7B287</accession>
<evidence type="ECO:0000313" key="2">
    <source>
        <dbReference type="EMBL" id="KAF2848468.1"/>
    </source>
</evidence>
<dbReference type="EMBL" id="MU006317">
    <property type="protein sequence ID" value="KAF2848468.1"/>
    <property type="molecule type" value="Genomic_DNA"/>
</dbReference>
<dbReference type="Proteomes" id="UP000799423">
    <property type="component" value="Unassembled WGS sequence"/>
</dbReference>
<reference evidence="2" key="1">
    <citation type="submission" date="2020-01" db="EMBL/GenBank/DDBJ databases">
        <authorList>
            <consortium name="DOE Joint Genome Institute"/>
            <person name="Haridas S."/>
            <person name="Albert R."/>
            <person name="Binder M."/>
            <person name="Bloem J."/>
            <person name="Labutti K."/>
            <person name="Salamov A."/>
            <person name="Andreopoulos B."/>
            <person name="Baker S.E."/>
            <person name="Barry K."/>
            <person name="Bills G."/>
            <person name="Bluhm B.H."/>
            <person name="Cannon C."/>
            <person name="Castanera R."/>
            <person name="Culley D.E."/>
            <person name="Daum C."/>
            <person name="Ezra D."/>
            <person name="Gonzalez J.B."/>
            <person name="Henrissat B."/>
            <person name="Kuo A."/>
            <person name="Liang C."/>
            <person name="Lipzen A."/>
            <person name="Lutzoni F."/>
            <person name="Magnuson J."/>
            <person name="Mondo S."/>
            <person name="Nolan M."/>
            <person name="Ohm R."/>
            <person name="Pangilinan J."/>
            <person name="Park H.-J."/>
            <person name="Ramirez L."/>
            <person name="Alfaro M."/>
            <person name="Sun H."/>
            <person name="Tritt A."/>
            <person name="Yoshinaga Y."/>
            <person name="Zwiers L.-H."/>
            <person name="Turgeon B.G."/>
            <person name="Goodwin S.B."/>
            <person name="Spatafora J.W."/>
            <person name="Crous P.W."/>
            <person name="Grigoriev I.V."/>
        </authorList>
    </citation>
    <scope>NUCLEOTIDE SEQUENCE</scope>
    <source>
        <strain evidence="2">IPT5</strain>
    </source>
</reference>
<name>A0A6A7B287_9PLEO</name>
<sequence length="290" mass="31692">MTPGSCRQAEQVGKYLGLSRNYPSPCPNSQDGRWPKYSKSADLIALPLRAGNSGFCSTALCWCCLFARASKTPSMETAVRHFPWTLAGFECANGSLDPDHATQRPFNAVTYTLPQLPDHVGTAKVSTRAAAGVTFLSSGAPVNACVLWLSPQLQAPYNAMEYLALHLRHFAFSQLELSLTTSWRHFLVVSPPYWGGLCALKVRRSIKDGSDPPPHPPPTPTTPHFLKPWSWSSTYFQSFRKQGKPSVSSDYIPGGSLSSAPAGGGYQSSFSGTHNQHQSRQQCRDWRAAS</sequence>
<feature type="region of interest" description="Disordered" evidence="1">
    <location>
        <begin position="243"/>
        <end position="290"/>
    </location>
</feature>
<protein>
    <submittedName>
        <fullName evidence="2">Uncharacterized protein</fullName>
    </submittedName>
</protein>
<feature type="compositionally biased region" description="Polar residues" evidence="1">
    <location>
        <begin position="267"/>
        <end position="281"/>
    </location>
</feature>
<gene>
    <name evidence="2" type="ORF">T440DRAFT_480804</name>
</gene>
<evidence type="ECO:0000256" key="1">
    <source>
        <dbReference type="SAM" id="MobiDB-lite"/>
    </source>
</evidence>
<evidence type="ECO:0000313" key="3">
    <source>
        <dbReference type="Proteomes" id="UP000799423"/>
    </source>
</evidence>
<keyword evidence="3" id="KW-1185">Reference proteome</keyword>
<organism evidence="2 3">
    <name type="scientific">Plenodomus tracheiphilus IPT5</name>
    <dbReference type="NCBI Taxonomy" id="1408161"/>
    <lineage>
        <taxon>Eukaryota</taxon>
        <taxon>Fungi</taxon>
        <taxon>Dikarya</taxon>
        <taxon>Ascomycota</taxon>
        <taxon>Pezizomycotina</taxon>
        <taxon>Dothideomycetes</taxon>
        <taxon>Pleosporomycetidae</taxon>
        <taxon>Pleosporales</taxon>
        <taxon>Pleosporineae</taxon>
        <taxon>Leptosphaeriaceae</taxon>
        <taxon>Plenodomus</taxon>
    </lineage>
</organism>